<dbReference type="InterPro" id="IPR001628">
    <property type="entry name" value="Znf_hrmn_rcpt"/>
</dbReference>
<dbReference type="CDD" id="cd06960">
    <property type="entry name" value="NR_DBD_HNF4A"/>
    <property type="match status" value="1"/>
</dbReference>
<organism evidence="15 16">
    <name type="scientific">Heterodera schachtii</name>
    <name type="common">Sugarbeet cyst nematode worm</name>
    <name type="synonym">Tylenchus schachtii</name>
    <dbReference type="NCBI Taxonomy" id="97005"/>
    <lineage>
        <taxon>Eukaryota</taxon>
        <taxon>Metazoa</taxon>
        <taxon>Ecdysozoa</taxon>
        <taxon>Nematoda</taxon>
        <taxon>Chromadorea</taxon>
        <taxon>Rhabditida</taxon>
        <taxon>Tylenchina</taxon>
        <taxon>Tylenchomorpha</taxon>
        <taxon>Tylenchoidea</taxon>
        <taxon>Heteroderidae</taxon>
        <taxon>Heteroderinae</taxon>
        <taxon>Heterodera</taxon>
    </lineage>
</organism>
<dbReference type="SMART" id="SM00430">
    <property type="entry name" value="HOLI"/>
    <property type="match status" value="1"/>
</dbReference>
<keyword evidence="10" id="KW-0539">Nucleus</keyword>
<accession>A0ABD2ID26</accession>
<evidence type="ECO:0000256" key="11">
    <source>
        <dbReference type="ARBA" id="ARBA00037512"/>
    </source>
</evidence>
<feature type="compositionally biased region" description="Polar residues" evidence="12">
    <location>
        <begin position="615"/>
        <end position="624"/>
    </location>
</feature>
<dbReference type="InterPro" id="IPR049636">
    <property type="entry name" value="HNF4-like_DBD"/>
</dbReference>
<dbReference type="PANTHER" id="PTHR47519">
    <property type="entry name" value="NUCLEAR HORMONE RECEPTOR FAMILY MEMBER NHR-31-RELATED"/>
    <property type="match status" value="1"/>
</dbReference>
<feature type="domain" description="Nuclear receptor" evidence="13">
    <location>
        <begin position="13"/>
        <end position="88"/>
    </location>
</feature>
<dbReference type="SUPFAM" id="SSF48508">
    <property type="entry name" value="Nuclear receptor ligand-binding domain"/>
    <property type="match status" value="1"/>
</dbReference>
<comment type="subcellular location">
    <subcellularLocation>
        <location evidence="1">Nucleus</location>
    </subcellularLocation>
</comment>
<evidence type="ECO:0000256" key="9">
    <source>
        <dbReference type="ARBA" id="ARBA00023170"/>
    </source>
</evidence>
<evidence type="ECO:0000256" key="5">
    <source>
        <dbReference type="ARBA" id="ARBA00022833"/>
    </source>
</evidence>
<dbReference type="AlphaFoldDB" id="A0ABD2ID26"/>
<comment type="function">
    <text evidence="11">Orphan nuclear receptor.</text>
</comment>
<feature type="region of interest" description="Disordered" evidence="12">
    <location>
        <begin position="109"/>
        <end position="176"/>
    </location>
</feature>
<sequence length="960" mass="106448">MATSSEKKDFGSETRCAVCGEENAKMHYGVLACLGCKGFFRRALKKVNEYECLRDNNCVIDKQERNSCRFCRLQKCLEVGMDPAAVRPDRDFSGQQQLLTRRLSLSAGGRTTTAITTTTSSSSNTTNNNNNNRNATGAGGTNRREKRRGRQTTALGNNGGAAGNKAAPGEDGRNGQRMPVEMRTMLMTLQNIEAKAQHILPNLNFQIFRVVRGDTVKDASEIYPLHINTIREVINDPAKLRGLRTTIRYEPYRMARNEELCVIVYRRLIAAIDWVELLAERMGGLSTEDRIALVKACFGPLTLFKCSARTASVTENENMLCLCNFAYVPREISKAYSDAYHLDNGLVERLLNDLVGPFRRIHLTEEEVICLSAIIVLNPMARDLSEHAAELCFQLRNRICATLYHIVKECRADCNPNIWFGNLLLFLPIVASLANAMCENLRFAQTFSLLGGIPLLTSLFGCFPVEPFTASESEMAAIGDVSNADKDDASDNNNLNKCASHQRKTSTERGTQTDAGHLAILHDQLGRARKRRLGPSDSLAEEGTDDFRLFKAPCSYTLTEMFDDRINEEDAKDDDDEIMVTSAENDGITTTATATCSSSSQTGTERKSREVQAAIQDQQQTGNTDRSREVHAVQYQLQQQQQQTAGNAERSREVQAVQCQLQQQQQQTAGNAGRSREVQAVQYQLQQQQQQTAGNAGRSREVQAVQYLHDQHQHNHHVQPPSTQIQQLCLYDGSSSTSATSCRANGTTTASTLGMPLKFTAGTNLQEQQQISYPQMAQPHGMGMPSTMACQNWAPIAYHQPGHYHQQQYYGEFWHHQQNSGICATNSNLSQSIWPTTAMAPTVPSASTTTFSDQMPMVKQYKRRATLASVSAGAVKGTAEFSAQNALNNVCYYNYPPTISANDAFCAAQYYYPPPPPNFPNQQQQPNAQSSSSSLACPNYQQNYHCLVQNNNKTSSKSSL</sequence>
<dbReference type="CDD" id="cd06157">
    <property type="entry name" value="NR_LBD"/>
    <property type="match status" value="1"/>
</dbReference>
<dbReference type="Gene3D" id="3.30.50.10">
    <property type="entry name" value="Erythroid Transcription Factor GATA-1, subunit A"/>
    <property type="match status" value="1"/>
</dbReference>
<keyword evidence="8" id="KW-0804">Transcription</keyword>
<dbReference type="PROSITE" id="PS51030">
    <property type="entry name" value="NUCLEAR_REC_DBD_2"/>
    <property type="match status" value="1"/>
</dbReference>
<evidence type="ECO:0000256" key="6">
    <source>
        <dbReference type="ARBA" id="ARBA00023015"/>
    </source>
</evidence>
<dbReference type="Pfam" id="PF00105">
    <property type="entry name" value="zf-C4"/>
    <property type="match status" value="1"/>
</dbReference>
<keyword evidence="6" id="KW-0805">Transcription regulation</keyword>
<dbReference type="Gene3D" id="1.10.565.10">
    <property type="entry name" value="Retinoid X Receptor"/>
    <property type="match status" value="1"/>
</dbReference>
<dbReference type="FunFam" id="3.30.50.10:FF:000030">
    <property type="entry name" value="Nuclear Hormone Receptor family"/>
    <property type="match status" value="1"/>
</dbReference>
<evidence type="ECO:0000256" key="7">
    <source>
        <dbReference type="ARBA" id="ARBA00023125"/>
    </source>
</evidence>
<keyword evidence="3" id="KW-0479">Metal-binding</keyword>
<evidence type="ECO:0000259" key="14">
    <source>
        <dbReference type="PROSITE" id="PS51843"/>
    </source>
</evidence>
<evidence type="ECO:0000313" key="15">
    <source>
        <dbReference type="EMBL" id="KAL3075740.1"/>
    </source>
</evidence>
<dbReference type="PRINTS" id="PR00047">
    <property type="entry name" value="STROIDFINGER"/>
</dbReference>
<dbReference type="Proteomes" id="UP001620645">
    <property type="component" value="Unassembled WGS sequence"/>
</dbReference>
<feature type="compositionally biased region" description="Low complexity" evidence="12">
    <location>
        <begin position="591"/>
        <end position="603"/>
    </location>
</feature>
<evidence type="ECO:0000259" key="13">
    <source>
        <dbReference type="PROSITE" id="PS51030"/>
    </source>
</evidence>
<evidence type="ECO:0000256" key="4">
    <source>
        <dbReference type="ARBA" id="ARBA00022771"/>
    </source>
</evidence>
<dbReference type="SMART" id="SM00399">
    <property type="entry name" value="ZnF_C4"/>
    <property type="match status" value="1"/>
</dbReference>
<dbReference type="SUPFAM" id="SSF57716">
    <property type="entry name" value="Glucocorticoid receptor-like (DNA-binding domain)"/>
    <property type="match status" value="1"/>
</dbReference>
<dbReference type="GO" id="GO:0005634">
    <property type="term" value="C:nucleus"/>
    <property type="evidence" value="ECO:0007669"/>
    <property type="project" value="UniProtKB-SubCell"/>
</dbReference>
<evidence type="ECO:0000313" key="16">
    <source>
        <dbReference type="Proteomes" id="UP001620645"/>
    </source>
</evidence>
<keyword evidence="16" id="KW-1185">Reference proteome</keyword>
<dbReference type="Pfam" id="PF00104">
    <property type="entry name" value="Hormone_recep"/>
    <property type="match status" value="1"/>
</dbReference>
<reference evidence="15 16" key="1">
    <citation type="submission" date="2024-10" db="EMBL/GenBank/DDBJ databases">
        <authorList>
            <person name="Kim D."/>
        </authorList>
    </citation>
    <scope>NUCLEOTIDE SEQUENCE [LARGE SCALE GENOMIC DNA]</scope>
    <source>
        <strain evidence="15">Taebaek</strain>
    </source>
</reference>
<dbReference type="PROSITE" id="PS00031">
    <property type="entry name" value="NUCLEAR_REC_DBD_1"/>
    <property type="match status" value="1"/>
</dbReference>
<feature type="compositionally biased region" description="Low complexity" evidence="12">
    <location>
        <begin position="109"/>
        <end position="136"/>
    </location>
</feature>
<keyword evidence="7" id="KW-0238">DNA-binding</keyword>
<feature type="region of interest" description="Disordered" evidence="12">
    <location>
        <begin position="916"/>
        <end position="935"/>
    </location>
</feature>
<gene>
    <name evidence="15" type="ORF">niasHS_012570</name>
</gene>
<dbReference type="PROSITE" id="PS51843">
    <property type="entry name" value="NR_LBD"/>
    <property type="match status" value="1"/>
</dbReference>
<dbReference type="EMBL" id="JBICCN010000348">
    <property type="protein sequence ID" value="KAL3075740.1"/>
    <property type="molecule type" value="Genomic_DNA"/>
</dbReference>
<protein>
    <submittedName>
        <fullName evidence="15">Uncharacterized protein</fullName>
    </submittedName>
</protein>
<dbReference type="InterPro" id="IPR052496">
    <property type="entry name" value="Orphan_Nuclear_Rcpt"/>
</dbReference>
<evidence type="ECO:0000256" key="12">
    <source>
        <dbReference type="SAM" id="MobiDB-lite"/>
    </source>
</evidence>
<evidence type="ECO:0000256" key="1">
    <source>
        <dbReference type="ARBA" id="ARBA00004123"/>
    </source>
</evidence>
<name>A0ABD2ID26_HETSC</name>
<dbReference type="GO" id="GO:0003677">
    <property type="term" value="F:DNA binding"/>
    <property type="evidence" value="ECO:0007669"/>
    <property type="project" value="UniProtKB-KW"/>
</dbReference>
<comment type="caution">
    <text evidence="15">The sequence shown here is derived from an EMBL/GenBank/DDBJ whole genome shotgun (WGS) entry which is preliminary data.</text>
</comment>
<evidence type="ECO:0000256" key="3">
    <source>
        <dbReference type="ARBA" id="ARBA00022723"/>
    </source>
</evidence>
<comment type="similarity">
    <text evidence="2">Belongs to the nuclear hormone receptor family.</text>
</comment>
<dbReference type="PRINTS" id="PR00398">
    <property type="entry name" value="STRDHORMONER"/>
</dbReference>
<dbReference type="InterPro" id="IPR035500">
    <property type="entry name" value="NHR-like_dom_sf"/>
</dbReference>
<evidence type="ECO:0000256" key="8">
    <source>
        <dbReference type="ARBA" id="ARBA00023163"/>
    </source>
</evidence>
<feature type="compositionally biased region" description="Low complexity" evidence="12">
    <location>
        <begin position="920"/>
        <end position="934"/>
    </location>
</feature>
<feature type="domain" description="NR LBD" evidence="14">
    <location>
        <begin position="232"/>
        <end position="463"/>
    </location>
</feature>
<feature type="region of interest" description="Disordered" evidence="12">
    <location>
        <begin position="483"/>
        <end position="517"/>
    </location>
</feature>
<dbReference type="InterPro" id="IPR000536">
    <property type="entry name" value="Nucl_hrmn_rcpt_lig-bd"/>
</dbReference>
<evidence type="ECO:0000256" key="10">
    <source>
        <dbReference type="ARBA" id="ARBA00023242"/>
    </source>
</evidence>
<dbReference type="PANTHER" id="PTHR47519:SF3">
    <property type="entry name" value="NUCLEAR HORMONE RECEPTOR FAMILY MEMBER NHR-5"/>
    <property type="match status" value="1"/>
</dbReference>
<feature type="region of interest" description="Disordered" evidence="12">
    <location>
        <begin position="591"/>
        <end position="633"/>
    </location>
</feature>
<keyword evidence="4" id="KW-0863">Zinc-finger</keyword>
<proteinExistence type="inferred from homology"/>
<keyword evidence="9" id="KW-0675">Receptor</keyword>
<dbReference type="InterPro" id="IPR013088">
    <property type="entry name" value="Znf_NHR/GATA"/>
</dbReference>
<dbReference type="GO" id="GO:0008270">
    <property type="term" value="F:zinc ion binding"/>
    <property type="evidence" value="ECO:0007669"/>
    <property type="project" value="UniProtKB-KW"/>
</dbReference>
<evidence type="ECO:0000256" key="2">
    <source>
        <dbReference type="ARBA" id="ARBA00005993"/>
    </source>
</evidence>
<dbReference type="InterPro" id="IPR001723">
    <property type="entry name" value="Nuclear_hrmn_rcpt"/>
</dbReference>
<keyword evidence="5" id="KW-0862">Zinc</keyword>